<organism evidence="1 2">
    <name type="scientific">Actinomadura adrarensis</name>
    <dbReference type="NCBI Taxonomy" id="1819600"/>
    <lineage>
        <taxon>Bacteria</taxon>
        <taxon>Bacillati</taxon>
        <taxon>Actinomycetota</taxon>
        <taxon>Actinomycetes</taxon>
        <taxon>Streptosporangiales</taxon>
        <taxon>Thermomonosporaceae</taxon>
        <taxon>Actinomadura</taxon>
    </lineage>
</organism>
<keyword evidence="2" id="KW-1185">Reference proteome</keyword>
<protein>
    <submittedName>
        <fullName evidence="1">Uncharacterized protein</fullName>
    </submittedName>
</protein>
<sequence>MPSVAASTVRQAFFRDLRVVVAQEAVAGYIDDLHHNSLRLTGTVFAEIATVSDAVRALGARPHH</sequence>
<dbReference type="Gene3D" id="3.40.50.850">
    <property type="entry name" value="Isochorismatase-like"/>
    <property type="match status" value="1"/>
</dbReference>
<reference evidence="2" key="1">
    <citation type="journal article" date="2019" name="Int. J. Syst. Evol. Microbiol.">
        <title>The Global Catalogue of Microorganisms (GCM) 10K type strain sequencing project: providing services to taxonomists for standard genome sequencing and annotation.</title>
        <authorList>
            <consortium name="The Broad Institute Genomics Platform"/>
            <consortium name="The Broad Institute Genome Sequencing Center for Infectious Disease"/>
            <person name="Wu L."/>
            <person name="Ma J."/>
        </authorList>
    </citation>
    <scope>NUCLEOTIDE SEQUENCE [LARGE SCALE GENOMIC DNA]</scope>
    <source>
        <strain evidence="2">JCM 31696</strain>
    </source>
</reference>
<comment type="caution">
    <text evidence="1">The sequence shown here is derived from an EMBL/GenBank/DDBJ whole genome shotgun (WGS) entry which is preliminary data.</text>
</comment>
<evidence type="ECO:0000313" key="1">
    <source>
        <dbReference type="EMBL" id="MFD0857136.1"/>
    </source>
</evidence>
<dbReference type="InterPro" id="IPR036380">
    <property type="entry name" value="Isochorismatase-like_sf"/>
</dbReference>
<evidence type="ECO:0000313" key="2">
    <source>
        <dbReference type="Proteomes" id="UP001597083"/>
    </source>
</evidence>
<gene>
    <name evidence="1" type="ORF">ACFQ07_33330</name>
</gene>
<dbReference type="Proteomes" id="UP001597083">
    <property type="component" value="Unassembled WGS sequence"/>
</dbReference>
<proteinExistence type="predicted"/>
<accession>A0ABW3CRF6</accession>
<dbReference type="EMBL" id="JBHTIR010004365">
    <property type="protein sequence ID" value="MFD0857136.1"/>
    <property type="molecule type" value="Genomic_DNA"/>
</dbReference>
<dbReference type="SUPFAM" id="SSF52499">
    <property type="entry name" value="Isochorismatase-like hydrolases"/>
    <property type="match status" value="1"/>
</dbReference>
<name>A0ABW3CRF6_9ACTN</name>